<gene>
    <name evidence="5" type="ORF">MNBD_GAMMA09-673</name>
</gene>
<dbReference type="InterPro" id="IPR039315">
    <property type="entry name" value="CheW"/>
</dbReference>
<evidence type="ECO:0000256" key="2">
    <source>
        <dbReference type="ARBA" id="ARBA00021483"/>
    </source>
</evidence>
<feature type="domain" description="CheW-like" evidence="4">
    <location>
        <begin position="19"/>
        <end position="164"/>
    </location>
</feature>
<evidence type="ECO:0000256" key="3">
    <source>
        <dbReference type="ARBA" id="ARBA00022490"/>
    </source>
</evidence>
<dbReference type="AlphaFoldDB" id="A0A3B0Y7A2"/>
<comment type="subcellular location">
    <subcellularLocation>
        <location evidence="1">Cytoplasm</location>
    </subcellularLocation>
</comment>
<dbReference type="CDD" id="cd00732">
    <property type="entry name" value="CheW"/>
    <property type="match status" value="1"/>
</dbReference>
<accession>A0A3B0Y7A2</accession>
<dbReference type="SMART" id="SM00260">
    <property type="entry name" value="CheW"/>
    <property type="match status" value="1"/>
</dbReference>
<proteinExistence type="predicted"/>
<dbReference type="InterPro" id="IPR036061">
    <property type="entry name" value="CheW-like_dom_sf"/>
</dbReference>
<dbReference type="GO" id="GO:0005829">
    <property type="term" value="C:cytosol"/>
    <property type="evidence" value="ECO:0007669"/>
    <property type="project" value="TreeGrafter"/>
</dbReference>
<dbReference type="Gene3D" id="2.40.50.180">
    <property type="entry name" value="CheA-289, Domain 4"/>
    <property type="match status" value="1"/>
</dbReference>
<evidence type="ECO:0000313" key="5">
    <source>
        <dbReference type="EMBL" id="VAW70049.1"/>
    </source>
</evidence>
<dbReference type="PANTHER" id="PTHR22617:SF45">
    <property type="entry name" value="CHEMOTAXIS PROTEIN CHEW"/>
    <property type="match status" value="1"/>
</dbReference>
<dbReference type="PROSITE" id="PS50851">
    <property type="entry name" value="CHEW"/>
    <property type="match status" value="1"/>
</dbReference>
<dbReference type="EMBL" id="UOFI01000186">
    <property type="protein sequence ID" value="VAW70049.1"/>
    <property type="molecule type" value="Genomic_DNA"/>
</dbReference>
<dbReference type="Gene3D" id="2.30.30.40">
    <property type="entry name" value="SH3 Domains"/>
    <property type="match status" value="1"/>
</dbReference>
<dbReference type="InterPro" id="IPR002545">
    <property type="entry name" value="CheW-lke_dom"/>
</dbReference>
<dbReference type="GO" id="GO:0007165">
    <property type="term" value="P:signal transduction"/>
    <property type="evidence" value="ECO:0007669"/>
    <property type="project" value="InterPro"/>
</dbReference>
<reference evidence="5" key="1">
    <citation type="submission" date="2018-06" db="EMBL/GenBank/DDBJ databases">
        <authorList>
            <person name="Zhirakovskaya E."/>
        </authorList>
    </citation>
    <scope>NUCLEOTIDE SEQUENCE</scope>
</reference>
<sequence>MSQAAEDENEGQQESDKEFKELLTFFLAGEEYGVDILRVQEIKGWDSVTNIPNTPEYIRGVINIRGSIVPIIDMRLRFNLEMKEYTPTTVVIVLNVVNSGKANRTMGVVVDAVSDVYNVPIDDVKASPDFGTAVDTEFVRGLATIDKKMIIVLDIDHMLNAAELAVVDQIVE</sequence>
<evidence type="ECO:0000256" key="1">
    <source>
        <dbReference type="ARBA" id="ARBA00004496"/>
    </source>
</evidence>
<protein>
    <recommendedName>
        <fullName evidence="2">Chemotaxis protein CheW</fullName>
    </recommendedName>
</protein>
<name>A0A3B0Y7A2_9ZZZZ</name>
<dbReference type="GO" id="GO:0006935">
    <property type="term" value="P:chemotaxis"/>
    <property type="evidence" value="ECO:0007669"/>
    <property type="project" value="InterPro"/>
</dbReference>
<dbReference type="PANTHER" id="PTHR22617">
    <property type="entry name" value="CHEMOTAXIS SENSOR HISTIDINE KINASE-RELATED"/>
    <property type="match status" value="1"/>
</dbReference>
<organism evidence="5">
    <name type="scientific">hydrothermal vent metagenome</name>
    <dbReference type="NCBI Taxonomy" id="652676"/>
    <lineage>
        <taxon>unclassified sequences</taxon>
        <taxon>metagenomes</taxon>
        <taxon>ecological metagenomes</taxon>
    </lineage>
</organism>
<evidence type="ECO:0000259" key="4">
    <source>
        <dbReference type="PROSITE" id="PS50851"/>
    </source>
</evidence>
<keyword evidence="3" id="KW-0963">Cytoplasm</keyword>
<dbReference type="Pfam" id="PF01584">
    <property type="entry name" value="CheW"/>
    <property type="match status" value="1"/>
</dbReference>
<dbReference type="SUPFAM" id="SSF50341">
    <property type="entry name" value="CheW-like"/>
    <property type="match status" value="1"/>
</dbReference>